<proteinExistence type="predicted"/>
<evidence type="ECO:0000313" key="5">
    <source>
        <dbReference type="EMBL" id="CAF1081116.1"/>
    </source>
</evidence>
<organism evidence="5 6">
    <name type="scientific">Brachionus calyciflorus</name>
    <dbReference type="NCBI Taxonomy" id="104777"/>
    <lineage>
        <taxon>Eukaryota</taxon>
        <taxon>Metazoa</taxon>
        <taxon>Spiralia</taxon>
        <taxon>Gnathifera</taxon>
        <taxon>Rotifera</taxon>
        <taxon>Eurotatoria</taxon>
        <taxon>Monogononta</taxon>
        <taxon>Pseudotrocha</taxon>
        <taxon>Ploima</taxon>
        <taxon>Brachionidae</taxon>
        <taxon>Brachionus</taxon>
    </lineage>
</organism>
<comment type="caution">
    <text evidence="5">The sequence shown here is derived from an EMBL/GenBank/DDBJ whole genome shotgun (WGS) entry which is preliminary data.</text>
</comment>
<evidence type="ECO:0000256" key="1">
    <source>
        <dbReference type="ARBA" id="ARBA00022614"/>
    </source>
</evidence>
<feature type="coiled-coil region" evidence="4">
    <location>
        <begin position="94"/>
        <end position="121"/>
    </location>
</feature>
<evidence type="ECO:0000313" key="6">
    <source>
        <dbReference type="Proteomes" id="UP000663879"/>
    </source>
</evidence>
<accession>A0A814MM92</accession>
<dbReference type="PANTHER" id="PTHR24373">
    <property type="entry name" value="SLIT RELATED LEUCINE-RICH REPEAT NEURONAL PROTEIN"/>
    <property type="match status" value="1"/>
</dbReference>
<keyword evidence="1" id="KW-0433">Leucine-rich repeat</keyword>
<evidence type="ECO:0000256" key="2">
    <source>
        <dbReference type="ARBA" id="ARBA00022729"/>
    </source>
</evidence>
<dbReference type="GO" id="GO:0031012">
    <property type="term" value="C:extracellular matrix"/>
    <property type="evidence" value="ECO:0007669"/>
    <property type="project" value="TreeGrafter"/>
</dbReference>
<keyword evidence="6" id="KW-1185">Reference proteome</keyword>
<dbReference type="PROSITE" id="PS51450">
    <property type="entry name" value="LRR"/>
    <property type="match status" value="1"/>
</dbReference>
<keyword evidence="3" id="KW-0677">Repeat</keyword>
<sequence length="601" mass="71302">MIVSNYSDRLQEIRRKLYQKLDDKTENDLIREKKEILNKIKEHIQNNICSENKQNKQVPLEIKLLTRKDIVEYHDDLVRKIDIIFETELSSLNTTEYKEEIEDLNKERMLILDEIQKCRDENLSDENIGKRLKFCFIYEKINDYYIANLFIANYDHDFVTFEPKFREKYLDDFEEVNKSCLLNCLAEENLIIDFTNSTKYELNGLRIKRGTFENFSQVNFDFMNEYINKDMIQGVSFEMYGFYLIPKKVFKSLRTIKRLFINDYYGLIDSNDFDILENLVSARFLRGLQEIRPNSFNGLINLTYLNLSSCCLSYLDDGCFDGLVNLKYLNLQSNDIRQIGDNVFAPLKQLICLNLRENMIKNKVNLKGLENLRYLNINSSFLFHLKNVSSTLEALTFDQLTKSEDINTQALKYLNISKLPEDVYDNPEAFKDLQYLEANRFCSDHQFLNQFNLQNLKVLICKFENIPKFGQNLCNLKYLEIEDVREFDTNCFEYLKQLEYLAITIYGKASLVEKIEDDHFKGINDLKYFCLKIKFEAFRDLSEKENIFESLFKSSVNLSYYKNSSFYQISVSDFDGNPLNYLEISEEISETLDDLFWQNLE</sequence>
<dbReference type="InterPro" id="IPR032675">
    <property type="entry name" value="LRR_dom_sf"/>
</dbReference>
<gene>
    <name evidence="5" type="ORF">OXX778_LOCUS20198</name>
</gene>
<dbReference type="InterPro" id="IPR003591">
    <property type="entry name" value="Leu-rich_rpt_typical-subtyp"/>
</dbReference>
<dbReference type="PANTHER" id="PTHR24373:SF307">
    <property type="entry name" value="TLR4 INTERACTOR WITH LEUCINE RICH REPEATS"/>
    <property type="match status" value="1"/>
</dbReference>
<dbReference type="InterPro" id="IPR050328">
    <property type="entry name" value="Dev_Immune_Receptor"/>
</dbReference>
<dbReference type="GO" id="GO:0005615">
    <property type="term" value="C:extracellular space"/>
    <property type="evidence" value="ECO:0007669"/>
    <property type="project" value="TreeGrafter"/>
</dbReference>
<evidence type="ECO:0000256" key="4">
    <source>
        <dbReference type="SAM" id="Coils"/>
    </source>
</evidence>
<keyword evidence="4" id="KW-0175">Coiled coil</keyword>
<dbReference type="InterPro" id="IPR001611">
    <property type="entry name" value="Leu-rich_rpt"/>
</dbReference>
<protein>
    <submittedName>
        <fullName evidence="5">Uncharacterized protein</fullName>
    </submittedName>
</protein>
<keyword evidence="2" id="KW-0732">Signal</keyword>
<dbReference type="Gene3D" id="3.80.10.10">
    <property type="entry name" value="Ribonuclease Inhibitor"/>
    <property type="match status" value="1"/>
</dbReference>
<dbReference type="SMART" id="SM00369">
    <property type="entry name" value="LRR_TYP"/>
    <property type="match status" value="2"/>
</dbReference>
<reference evidence="5" key="1">
    <citation type="submission" date="2021-02" db="EMBL/GenBank/DDBJ databases">
        <authorList>
            <person name="Nowell W R."/>
        </authorList>
    </citation>
    <scope>NUCLEOTIDE SEQUENCE</scope>
    <source>
        <strain evidence="5">Ploen Becks lab</strain>
    </source>
</reference>
<feature type="coiled-coil region" evidence="4">
    <location>
        <begin position="7"/>
        <end position="46"/>
    </location>
</feature>
<dbReference type="OrthoDB" id="676979at2759"/>
<dbReference type="Pfam" id="PF13855">
    <property type="entry name" value="LRR_8"/>
    <property type="match status" value="1"/>
</dbReference>
<dbReference type="EMBL" id="CAJNOC010006585">
    <property type="protein sequence ID" value="CAF1081116.1"/>
    <property type="molecule type" value="Genomic_DNA"/>
</dbReference>
<dbReference type="SUPFAM" id="SSF52058">
    <property type="entry name" value="L domain-like"/>
    <property type="match status" value="1"/>
</dbReference>
<evidence type="ECO:0000256" key="3">
    <source>
        <dbReference type="ARBA" id="ARBA00022737"/>
    </source>
</evidence>
<name>A0A814MM92_9BILA</name>
<dbReference type="Proteomes" id="UP000663879">
    <property type="component" value="Unassembled WGS sequence"/>
</dbReference>
<dbReference type="AlphaFoldDB" id="A0A814MM92"/>